<proteinExistence type="inferred from homology"/>
<feature type="transmembrane region" description="Helical" evidence="9">
    <location>
        <begin position="43"/>
        <end position="61"/>
    </location>
</feature>
<comment type="function">
    <text evidence="9">Part of the tripartite ATP-independent periplasmic (TRAP) transport system.</text>
</comment>
<keyword evidence="3" id="KW-1003">Cell membrane</keyword>
<reference evidence="11 12" key="1">
    <citation type="journal article" date="2012" name="Vet. Microbiol.">
        <title>Comparative genomic analyses of the Taylorellae.</title>
        <authorList>
            <person name="Hauser H."/>
            <person name="Richter D.C."/>
            <person name="van Tonder A."/>
            <person name="Clark L."/>
            <person name="Preston A."/>
        </authorList>
    </citation>
    <scope>NUCLEOTIDE SEQUENCE [LARGE SCALE GENOMIC DNA]</scope>
    <source>
        <strain evidence="11 12">ATCC 35865</strain>
    </source>
</reference>
<dbReference type="Proteomes" id="UP000003121">
    <property type="component" value="Chromosome"/>
</dbReference>
<feature type="transmembrane region" description="Helical" evidence="9">
    <location>
        <begin position="82"/>
        <end position="107"/>
    </location>
</feature>
<evidence type="ECO:0000256" key="4">
    <source>
        <dbReference type="ARBA" id="ARBA00022519"/>
    </source>
</evidence>
<accession>A0ABM5NBP6</accession>
<comment type="subunit">
    <text evidence="9">The complex comprises the extracytoplasmic solute receptor protein and the two transmembrane proteins.</text>
</comment>
<evidence type="ECO:0000313" key="12">
    <source>
        <dbReference type="Proteomes" id="UP000003121"/>
    </source>
</evidence>
<evidence type="ECO:0000259" key="10">
    <source>
        <dbReference type="Pfam" id="PF04290"/>
    </source>
</evidence>
<dbReference type="RefSeq" id="WP_014840554.1">
    <property type="nucleotide sequence ID" value="NC_018108.1"/>
</dbReference>
<evidence type="ECO:0000256" key="1">
    <source>
        <dbReference type="ARBA" id="ARBA00004429"/>
    </source>
</evidence>
<dbReference type="PANTHER" id="PTHR35011:SF5">
    <property type="entry name" value="SIALIC ACID TRAP TRANSPORTER SMALL PERMEASE PROTEIN SIAQ"/>
    <property type="match status" value="1"/>
</dbReference>
<evidence type="ECO:0000313" key="11">
    <source>
        <dbReference type="EMBL" id="AFN36331.1"/>
    </source>
</evidence>
<comment type="subcellular location">
    <subcellularLocation>
        <location evidence="1 9">Cell inner membrane</location>
        <topology evidence="1 9">Multi-pass membrane protein</topology>
    </subcellularLocation>
</comment>
<evidence type="ECO:0000256" key="8">
    <source>
        <dbReference type="ARBA" id="ARBA00038436"/>
    </source>
</evidence>
<dbReference type="Pfam" id="PF04290">
    <property type="entry name" value="DctQ"/>
    <property type="match status" value="1"/>
</dbReference>
<evidence type="ECO:0000256" key="2">
    <source>
        <dbReference type="ARBA" id="ARBA00022448"/>
    </source>
</evidence>
<feature type="transmembrane region" description="Helical" evidence="9">
    <location>
        <begin position="7"/>
        <end position="28"/>
    </location>
</feature>
<keyword evidence="2 9" id="KW-0813">Transport</keyword>
<evidence type="ECO:0000256" key="3">
    <source>
        <dbReference type="ARBA" id="ARBA00022475"/>
    </source>
</evidence>
<protein>
    <recommendedName>
        <fullName evidence="9">TRAP transporter small permease protein</fullName>
    </recommendedName>
</protein>
<dbReference type="InterPro" id="IPR055348">
    <property type="entry name" value="DctQ"/>
</dbReference>
<dbReference type="InterPro" id="IPR007387">
    <property type="entry name" value="TRAP_DctQ"/>
</dbReference>
<keyword evidence="12" id="KW-1185">Reference proteome</keyword>
<gene>
    <name evidence="11" type="ORF">KUI_1277</name>
</gene>
<dbReference type="GeneID" id="79939482"/>
<evidence type="ECO:0000256" key="9">
    <source>
        <dbReference type="RuleBase" id="RU369079"/>
    </source>
</evidence>
<evidence type="ECO:0000256" key="6">
    <source>
        <dbReference type="ARBA" id="ARBA00022989"/>
    </source>
</evidence>
<sequence length="151" mass="16978">MKYLFNFLRIVCVFLLTSALIAGCGQILSRFIFISPSVWTESWIRFSIIWLVFCALPLAFEDGKMLRLNFLKSLVSQNASKSISIISMTISLCFLVALTILGVMMFFRSQEQMLAGLDISISWAYLAIPVGSSLSALALIDNLLKSRFKEM</sequence>
<dbReference type="EMBL" id="CP003264">
    <property type="protein sequence ID" value="AFN36331.1"/>
    <property type="molecule type" value="Genomic_DNA"/>
</dbReference>
<comment type="similarity">
    <text evidence="8 9">Belongs to the TRAP transporter small permease family.</text>
</comment>
<dbReference type="PANTHER" id="PTHR35011">
    <property type="entry name" value="2,3-DIKETO-L-GULONATE TRAP TRANSPORTER SMALL PERMEASE PROTEIN YIAM"/>
    <property type="match status" value="1"/>
</dbReference>
<organism evidence="11 12">
    <name type="scientific">Taylorella equigenitalis ATCC 35865</name>
    <dbReference type="NCBI Taxonomy" id="743973"/>
    <lineage>
        <taxon>Bacteria</taxon>
        <taxon>Pseudomonadati</taxon>
        <taxon>Pseudomonadota</taxon>
        <taxon>Betaproteobacteria</taxon>
        <taxon>Burkholderiales</taxon>
        <taxon>Alcaligenaceae</taxon>
        <taxon>Taylorella</taxon>
    </lineage>
</organism>
<feature type="transmembrane region" description="Helical" evidence="9">
    <location>
        <begin position="119"/>
        <end position="144"/>
    </location>
</feature>
<keyword evidence="4 9" id="KW-0997">Cell inner membrane</keyword>
<keyword evidence="7 9" id="KW-0472">Membrane</keyword>
<dbReference type="PROSITE" id="PS51257">
    <property type="entry name" value="PROKAR_LIPOPROTEIN"/>
    <property type="match status" value="1"/>
</dbReference>
<keyword evidence="5 9" id="KW-0812">Transmembrane</keyword>
<feature type="domain" description="Tripartite ATP-independent periplasmic transporters DctQ component" evidence="10">
    <location>
        <begin position="22"/>
        <end position="145"/>
    </location>
</feature>
<name>A0ABM5NBP6_9BURK</name>
<evidence type="ECO:0000256" key="7">
    <source>
        <dbReference type="ARBA" id="ARBA00023136"/>
    </source>
</evidence>
<evidence type="ECO:0000256" key="5">
    <source>
        <dbReference type="ARBA" id="ARBA00022692"/>
    </source>
</evidence>
<keyword evidence="6 9" id="KW-1133">Transmembrane helix</keyword>